<feature type="domain" description="Mammalian cell entry C-terminal" evidence="3">
    <location>
        <begin position="126"/>
        <end position="287"/>
    </location>
</feature>
<feature type="domain" description="Mce/MlaD" evidence="2">
    <location>
        <begin position="43"/>
        <end position="118"/>
    </location>
</feature>
<dbReference type="InterPro" id="IPR003399">
    <property type="entry name" value="Mce/MlaD"/>
</dbReference>
<dbReference type="Pfam" id="PF02470">
    <property type="entry name" value="MlaD"/>
    <property type="match status" value="1"/>
</dbReference>
<feature type="compositionally biased region" description="Pro residues" evidence="1">
    <location>
        <begin position="459"/>
        <end position="472"/>
    </location>
</feature>
<dbReference type="NCBIfam" id="TIGR00996">
    <property type="entry name" value="Mtu_fam_mce"/>
    <property type="match status" value="1"/>
</dbReference>
<accession>A0A7G8PQ79</accession>
<dbReference type="EMBL" id="CP059895">
    <property type="protein sequence ID" value="QNJ96495.1"/>
    <property type="molecule type" value="Genomic_DNA"/>
</dbReference>
<evidence type="ECO:0000313" key="4">
    <source>
        <dbReference type="EMBL" id="QNJ96495.1"/>
    </source>
</evidence>
<keyword evidence="4" id="KW-0614">Plasmid</keyword>
<dbReference type="AlphaFoldDB" id="A0A7G8PQ79"/>
<protein>
    <submittedName>
        <fullName evidence="4">Virulence factor Mce family protein</fullName>
    </submittedName>
</protein>
<reference evidence="4 5" key="1">
    <citation type="submission" date="2020-07" db="EMBL/GenBank/DDBJ databases">
        <title>Draft genome sequence of four isobutane-metabolizing strains capable of cometabolically degrading diverse ether contaminants.</title>
        <authorList>
            <person name="Chen W."/>
            <person name="Faulkner N."/>
            <person name="Smith C."/>
            <person name="Hyman M."/>
        </authorList>
    </citation>
    <scope>NUCLEOTIDE SEQUENCE [LARGE SCALE GENOMIC DNA]</scope>
    <source>
        <strain evidence="4 5">2A</strain>
        <plasmid evidence="4 5">unnamed1</plasmid>
    </source>
</reference>
<feature type="region of interest" description="Disordered" evidence="1">
    <location>
        <begin position="451"/>
        <end position="541"/>
    </location>
</feature>
<proteinExistence type="predicted"/>
<dbReference type="GO" id="GO:0005576">
    <property type="term" value="C:extracellular region"/>
    <property type="evidence" value="ECO:0007669"/>
    <property type="project" value="TreeGrafter"/>
</dbReference>
<geneLocation type="plasmid" evidence="4 5">
    <name>unnamed1</name>
</geneLocation>
<dbReference type="InterPro" id="IPR005693">
    <property type="entry name" value="Mce"/>
</dbReference>
<dbReference type="InterPro" id="IPR024516">
    <property type="entry name" value="Mce_C"/>
</dbReference>
<evidence type="ECO:0000259" key="3">
    <source>
        <dbReference type="Pfam" id="PF11887"/>
    </source>
</evidence>
<evidence type="ECO:0000259" key="2">
    <source>
        <dbReference type="Pfam" id="PF02470"/>
    </source>
</evidence>
<sequence>MSTVFNVGGLRLSRRSLVIAALAVVLALVAGVAGWQLYRKATTNTIVAYFEQANALYPGDDVAIMGVRVGAVDKVEPAGDKMKVTFHYDSKYKVPAEAKAVILNPTLVASRNIQLEPPYDGGPVLTNNTVLPIERTRVPVEWDELRDSIGKTVAALGPTREQPKGPFGDAIESLADGLSGKGEAINKSLNSLSTALTALNESRGETFAVLRGLATFLNALQINEQQLISLNDNLAQLTSSLTPNDHEVADAVEQLNALLPVLRKFLDDNGQVLTTDVNNLSEATTPLVQPDQQKALETFLHVFPTFAANANNAYHPSHGSLTIEPAVINFANPLQLVCSAIQAGSRLGYQDSAELCAQYLTPVLDAIKFNYLPFGLMPFSTAETLPKQVAHSEPRLQPPPGYKDTTVPGIFSPDTLFSHGNYEPGWVTAPGMQGVQVRPRTADLLTPQSFAELMGGPDAAPPPAGQNLPGPPNAYNENSPLPPPWYPQPGPLPAPGPDVIPGPVAPTPAPVSSPLPAGAPPPAAAPPGPPLPAEAPIGPGQ</sequence>
<dbReference type="KEGG" id="mflu:HZU40_33715"/>
<dbReference type="Proteomes" id="UP000515498">
    <property type="component" value="Plasmid unnamed1"/>
</dbReference>
<gene>
    <name evidence="4" type="ORF">HZU40_33715</name>
</gene>
<dbReference type="RefSeq" id="WP_187099586.1">
    <property type="nucleotide sequence ID" value="NZ_CP059895.1"/>
</dbReference>
<dbReference type="PANTHER" id="PTHR33371">
    <property type="entry name" value="INTERMEMBRANE PHOSPHOLIPID TRANSPORT SYSTEM BINDING PROTEIN MLAD-RELATED"/>
    <property type="match status" value="1"/>
</dbReference>
<organism evidence="4 5">
    <name type="scientific">Mycolicibacterium fluoranthenivorans</name>
    <dbReference type="NCBI Taxonomy" id="258505"/>
    <lineage>
        <taxon>Bacteria</taxon>
        <taxon>Bacillati</taxon>
        <taxon>Actinomycetota</taxon>
        <taxon>Actinomycetes</taxon>
        <taxon>Mycobacteriales</taxon>
        <taxon>Mycobacteriaceae</taxon>
        <taxon>Mycolicibacterium</taxon>
    </lineage>
</organism>
<dbReference type="PANTHER" id="PTHR33371:SF4">
    <property type="entry name" value="INTERMEMBRANE PHOSPHOLIPID TRANSPORT SYSTEM BINDING PROTEIN MLAD"/>
    <property type="match status" value="1"/>
</dbReference>
<evidence type="ECO:0000313" key="5">
    <source>
        <dbReference type="Proteomes" id="UP000515498"/>
    </source>
</evidence>
<evidence type="ECO:0000256" key="1">
    <source>
        <dbReference type="SAM" id="MobiDB-lite"/>
    </source>
</evidence>
<dbReference type="Pfam" id="PF11887">
    <property type="entry name" value="Mce4_CUP1"/>
    <property type="match status" value="1"/>
</dbReference>
<feature type="compositionally biased region" description="Pro residues" evidence="1">
    <location>
        <begin position="480"/>
        <end position="533"/>
    </location>
</feature>
<name>A0A7G8PQ79_9MYCO</name>
<dbReference type="InterPro" id="IPR052336">
    <property type="entry name" value="MlaD_Phospholipid_Transporter"/>
</dbReference>